<evidence type="ECO:0000259" key="2">
    <source>
        <dbReference type="PROSITE" id="PS50181"/>
    </source>
</evidence>
<dbReference type="HOGENOM" id="CLU_284537_0_0_1"/>
<feature type="compositionally biased region" description="Low complexity" evidence="1">
    <location>
        <begin position="674"/>
        <end position="697"/>
    </location>
</feature>
<evidence type="ECO:0000256" key="1">
    <source>
        <dbReference type="SAM" id="MobiDB-lite"/>
    </source>
</evidence>
<feature type="compositionally biased region" description="Polar residues" evidence="1">
    <location>
        <begin position="816"/>
        <end position="830"/>
    </location>
</feature>
<dbReference type="OrthoDB" id="6058203at2759"/>
<dbReference type="RefSeq" id="XP_007735713.1">
    <property type="nucleotide sequence ID" value="XM_007737523.1"/>
</dbReference>
<protein>
    <recommendedName>
        <fullName evidence="2">F-box domain-containing protein</fullName>
    </recommendedName>
</protein>
<proteinExistence type="predicted"/>
<feature type="compositionally biased region" description="Basic and acidic residues" evidence="1">
    <location>
        <begin position="833"/>
        <end position="848"/>
    </location>
</feature>
<dbReference type="PROSITE" id="PS50181">
    <property type="entry name" value="FBOX"/>
    <property type="match status" value="1"/>
</dbReference>
<sequence>MSAAVQAAGSEPVAFLSLPPEILQQIFLSSTTPSFFQLIQVNSKLFTLASQSRQVLLYHLGQVPGPKLGLDSLLIPPYDLFLIFRQRAAAHLFGANLRADCRNLRFANRGGLQSRASCIAQGSDGWSEFSLVLKNSLSVRLYSHMGQACDRIESPYADGQAKIVQVTYQGSNISVLYAWTPPEQDPADALTTQKPTLKRTPSQILGGECVDHDQVDDSVPGYVRYHLLHYNVHTNDPPVFFTIPTHRSLRDRILVPVHLAVYNRFLCAILWDLPDSIAPSAHASVLLYNTECLPRNQPGTYHATVVYPFDHDAMWKEDAGDLVNDSTGERLYTRTRPHDARRDRDLRSVHLGLRPRSIAFFREGGCLFLYAPGSVTPYTALLANDSIRRELRRRHDIVYWPHRSWTTSPLQYALSVRLRQVNATTIQGLRFTLGLPFFSRHETFSSPASQEANNDHTQPEPECLTNMLCLGTTTLPAPKTLEYDTASRDVDGPTILTIVQIRSRRPYWLCRHTEVRDHLPDLPAPPTRRARDSKTLDPDALDDLADAVFTRAQEEEDEQDVIGSGVDRNTDGLEVRVVARLWGWRPQSTTLTGVDTVSVSPRGDRIAVAQWDRVLVYALDPGPLCDDLDDDDQSSASDTGGNLDPAENVQAATTQVGAGAGDVVLAADPDDADTQTTPTPPSSLQQATQSSPQSPTAKTSAHASATFPVAAGFASFYPHVDDPFFGRLVELRPVVLKMDEGAIVHRIAWAEAASYDEQQESGADLDRCEEGPQSTTEDGRGAETDNQDMAIPTEASIGRAKTIKTPNEDDARQVDICQTSSDLQPQNSWNDSPKVDVRDPDDPVHSEVPRNCTPLPSPHVHTGRMLTQAPSSNMALNSQASVATSKPLEPDILPRKTGVDNSLSTSAADIVNLCLEGKGQDSTEPSDENVGRMSLSEPSQEGKPVASCATPNEKTGSIESQDKPAFKMKRKRPAWNELMVLTDQGVQSWNLGMWGRGKRIRRELDEIDVLQ</sequence>
<dbReference type="InterPro" id="IPR001810">
    <property type="entry name" value="F-box_dom"/>
</dbReference>
<dbReference type="eggNOG" id="ENOG502RV2H">
    <property type="taxonomic scope" value="Eukaryota"/>
</dbReference>
<organism evidence="3 4">
    <name type="scientific">Capronia epimyces CBS 606.96</name>
    <dbReference type="NCBI Taxonomy" id="1182542"/>
    <lineage>
        <taxon>Eukaryota</taxon>
        <taxon>Fungi</taxon>
        <taxon>Dikarya</taxon>
        <taxon>Ascomycota</taxon>
        <taxon>Pezizomycotina</taxon>
        <taxon>Eurotiomycetes</taxon>
        <taxon>Chaetothyriomycetidae</taxon>
        <taxon>Chaetothyriales</taxon>
        <taxon>Herpotrichiellaceae</taxon>
        <taxon>Capronia</taxon>
    </lineage>
</organism>
<feature type="region of interest" description="Disordered" evidence="1">
    <location>
        <begin position="877"/>
        <end position="900"/>
    </location>
</feature>
<dbReference type="GeneID" id="19171513"/>
<feature type="region of interest" description="Disordered" evidence="1">
    <location>
        <begin position="626"/>
        <end position="646"/>
    </location>
</feature>
<dbReference type="STRING" id="1182542.W9XUV1"/>
<dbReference type="AlphaFoldDB" id="W9XUV1"/>
<feature type="compositionally biased region" description="Basic and acidic residues" evidence="1">
    <location>
        <begin position="888"/>
        <end position="898"/>
    </location>
</feature>
<feature type="region of interest" description="Disordered" evidence="1">
    <location>
        <begin position="666"/>
        <end position="701"/>
    </location>
</feature>
<comment type="caution">
    <text evidence="3">The sequence shown here is derived from an EMBL/GenBank/DDBJ whole genome shotgun (WGS) entry which is preliminary data.</text>
</comment>
<feature type="region of interest" description="Disordered" evidence="1">
    <location>
        <begin position="758"/>
        <end position="859"/>
    </location>
</feature>
<feature type="region of interest" description="Disordered" evidence="1">
    <location>
        <begin position="917"/>
        <end position="966"/>
    </location>
</feature>
<evidence type="ECO:0000313" key="4">
    <source>
        <dbReference type="Proteomes" id="UP000019478"/>
    </source>
</evidence>
<name>W9XUV1_9EURO</name>
<gene>
    <name evidence="3" type="ORF">A1O3_07413</name>
</gene>
<dbReference type="EMBL" id="AMGY01000006">
    <property type="protein sequence ID" value="EXJ81125.1"/>
    <property type="molecule type" value="Genomic_DNA"/>
</dbReference>
<feature type="compositionally biased region" description="Polar residues" evidence="1">
    <location>
        <begin position="949"/>
        <end position="959"/>
    </location>
</feature>
<dbReference type="Proteomes" id="UP000019478">
    <property type="component" value="Unassembled WGS sequence"/>
</dbReference>
<accession>W9XUV1</accession>
<keyword evidence="4" id="KW-1185">Reference proteome</keyword>
<evidence type="ECO:0000313" key="3">
    <source>
        <dbReference type="EMBL" id="EXJ81125.1"/>
    </source>
</evidence>
<feature type="domain" description="F-box" evidence="2">
    <location>
        <begin position="12"/>
        <end position="60"/>
    </location>
</feature>
<reference evidence="3 4" key="1">
    <citation type="submission" date="2013-03" db="EMBL/GenBank/DDBJ databases">
        <title>The Genome Sequence of Capronia epimyces CBS 606.96.</title>
        <authorList>
            <consortium name="The Broad Institute Genomics Platform"/>
            <person name="Cuomo C."/>
            <person name="de Hoog S."/>
            <person name="Gorbushina A."/>
            <person name="Walker B."/>
            <person name="Young S.K."/>
            <person name="Zeng Q."/>
            <person name="Gargeya S."/>
            <person name="Fitzgerald M."/>
            <person name="Haas B."/>
            <person name="Abouelleil A."/>
            <person name="Allen A.W."/>
            <person name="Alvarado L."/>
            <person name="Arachchi H.M."/>
            <person name="Berlin A.M."/>
            <person name="Chapman S.B."/>
            <person name="Gainer-Dewar J."/>
            <person name="Goldberg J."/>
            <person name="Griggs A."/>
            <person name="Gujja S."/>
            <person name="Hansen M."/>
            <person name="Howarth C."/>
            <person name="Imamovic A."/>
            <person name="Ireland A."/>
            <person name="Larimer J."/>
            <person name="McCowan C."/>
            <person name="Murphy C."/>
            <person name="Pearson M."/>
            <person name="Poon T.W."/>
            <person name="Priest M."/>
            <person name="Roberts A."/>
            <person name="Saif S."/>
            <person name="Shea T."/>
            <person name="Sisk P."/>
            <person name="Sykes S."/>
            <person name="Wortman J."/>
            <person name="Nusbaum C."/>
            <person name="Birren B."/>
        </authorList>
    </citation>
    <scope>NUCLEOTIDE SEQUENCE [LARGE SCALE GENOMIC DNA]</scope>
    <source>
        <strain evidence="3 4">CBS 606.96</strain>
    </source>
</reference>